<evidence type="ECO:0000313" key="1">
    <source>
        <dbReference type="EMBL" id="KKM14095.1"/>
    </source>
</evidence>
<dbReference type="AlphaFoldDB" id="A0A0F9KFP1"/>
<comment type="caution">
    <text evidence="1">The sequence shown here is derived from an EMBL/GenBank/DDBJ whole genome shotgun (WGS) entry which is preliminary data.</text>
</comment>
<organism evidence="1">
    <name type="scientific">marine sediment metagenome</name>
    <dbReference type="NCBI Taxonomy" id="412755"/>
    <lineage>
        <taxon>unclassified sequences</taxon>
        <taxon>metagenomes</taxon>
        <taxon>ecological metagenomes</taxon>
    </lineage>
</organism>
<dbReference type="EMBL" id="LAZR01015227">
    <property type="protein sequence ID" value="KKM14095.1"/>
    <property type="molecule type" value="Genomic_DNA"/>
</dbReference>
<sequence length="104" mass="11672">MKKIIAALLILNILAVLVFLPVLPGLRNCRDIAFATQEHFNRMGIQADVVSVEIAGAGGYIQPHAITLVHLGWFSVAYDNGKPKLSLDYIKKFRWDKVVVDRRL</sequence>
<proteinExistence type="predicted"/>
<gene>
    <name evidence="1" type="ORF">LCGC14_1709550</name>
</gene>
<protein>
    <submittedName>
        <fullName evidence="1">Uncharacterized protein</fullName>
    </submittedName>
</protein>
<accession>A0A0F9KFP1</accession>
<reference evidence="1" key="1">
    <citation type="journal article" date="2015" name="Nature">
        <title>Complex archaea that bridge the gap between prokaryotes and eukaryotes.</title>
        <authorList>
            <person name="Spang A."/>
            <person name="Saw J.H."/>
            <person name="Jorgensen S.L."/>
            <person name="Zaremba-Niedzwiedzka K."/>
            <person name="Martijn J."/>
            <person name="Lind A.E."/>
            <person name="van Eijk R."/>
            <person name="Schleper C."/>
            <person name="Guy L."/>
            <person name="Ettema T.J."/>
        </authorList>
    </citation>
    <scope>NUCLEOTIDE SEQUENCE</scope>
</reference>
<name>A0A0F9KFP1_9ZZZZ</name>